<sequence length="125" mass="13896">MRGSDIFKQAKVDPKNRVEMLEERLSKSKEDLRGLACHEWLSANVTPAGRVKLLNALRRQKANKSPTSQKYGVIRVAISEREALTKLSSKTGIPLGLLLKTMTFAVDTDPELRGKIVRLAVAINL</sequence>
<evidence type="ECO:0000313" key="2">
    <source>
        <dbReference type="Proteomes" id="UP001321700"/>
    </source>
</evidence>
<evidence type="ECO:0000313" key="1">
    <source>
        <dbReference type="EMBL" id="MDT7517966.1"/>
    </source>
</evidence>
<protein>
    <submittedName>
        <fullName evidence="1">Uncharacterized protein</fullName>
    </submittedName>
</protein>
<name>A0ABU3KJQ3_9BURK</name>
<reference evidence="1 2" key="1">
    <citation type="submission" date="2023-08" db="EMBL/GenBank/DDBJ databases">
        <title>Rhodoferax potami sp. nov. and Rhodoferax mekongensis sp. nov., isolated from the Mekong River in Thailand.</title>
        <authorList>
            <person name="Kitikhun S."/>
            <person name="Charoenyingcharoen P."/>
            <person name="Siriarchawattana P."/>
            <person name="Likhitrattanapisal S."/>
            <person name="Nilsakha T."/>
            <person name="Chanpet A."/>
            <person name="Rattanawaree P."/>
            <person name="Ingsriswang S."/>
        </authorList>
    </citation>
    <scope>NUCLEOTIDE SEQUENCE [LARGE SCALE GENOMIC DNA]</scope>
    <source>
        <strain evidence="1 2">TBRC 17660</strain>
    </source>
</reference>
<comment type="caution">
    <text evidence="1">The sequence shown here is derived from an EMBL/GenBank/DDBJ whole genome shotgun (WGS) entry which is preliminary data.</text>
</comment>
<dbReference type="EMBL" id="JAVBIK010000001">
    <property type="protein sequence ID" value="MDT7517966.1"/>
    <property type="molecule type" value="Genomic_DNA"/>
</dbReference>
<proteinExistence type="predicted"/>
<gene>
    <name evidence="1" type="ORF">RAE19_04310</name>
</gene>
<accession>A0ABU3KJQ3</accession>
<organism evidence="1 2">
    <name type="scientific">Rhodoferax potami</name>
    <dbReference type="NCBI Taxonomy" id="3068338"/>
    <lineage>
        <taxon>Bacteria</taxon>
        <taxon>Pseudomonadati</taxon>
        <taxon>Pseudomonadota</taxon>
        <taxon>Betaproteobacteria</taxon>
        <taxon>Burkholderiales</taxon>
        <taxon>Comamonadaceae</taxon>
        <taxon>Rhodoferax</taxon>
    </lineage>
</organism>
<dbReference type="RefSeq" id="WP_313873751.1">
    <property type="nucleotide sequence ID" value="NZ_JAVBIK010000001.1"/>
</dbReference>
<dbReference type="Proteomes" id="UP001321700">
    <property type="component" value="Unassembled WGS sequence"/>
</dbReference>
<keyword evidence="2" id="KW-1185">Reference proteome</keyword>